<dbReference type="InterPro" id="IPR013783">
    <property type="entry name" value="Ig-like_fold"/>
</dbReference>
<dbReference type="InterPro" id="IPR036852">
    <property type="entry name" value="Peptidase_S8/S53_dom_sf"/>
</dbReference>
<dbReference type="PROSITE" id="PS51892">
    <property type="entry name" value="SUBTILASE"/>
    <property type="match status" value="1"/>
</dbReference>
<feature type="active site" description="Charge relay system" evidence="5 6">
    <location>
        <position position="295"/>
    </location>
</feature>
<dbReference type="Gene3D" id="2.60.40.10">
    <property type="entry name" value="Immunoglobulins"/>
    <property type="match status" value="1"/>
</dbReference>
<evidence type="ECO:0000313" key="10">
    <source>
        <dbReference type="EMBL" id="ELS57054.1"/>
    </source>
</evidence>
<evidence type="ECO:0000259" key="9">
    <source>
        <dbReference type="Pfam" id="PF00082"/>
    </source>
</evidence>
<dbReference type="PANTHER" id="PTHR43806">
    <property type="entry name" value="PEPTIDASE S8"/>
    <property type="match status" value="1"/>
</dbReference>
<dbReference type="PANTHER" id="PTHR43806:SF65">
    <property type="entry name" value="SERINE PROTEASE APRX"/>
    <property type="match status" value="1"/>
</dbReference>
<evidence type="ECO:0000256" key="2">
    <source>
        <dbReference type="ARBA" id="ARBA00022670"/>
    </source>
</evidence>
<dbReference type="GO" id="GO:0005975">
    <property type="term" value="P:carbohydrate metabolic process"/>
    <property type="evidence" value="ECO:0007669"/>
    <property type="project" value="UniProtKB-ARBA"/>
</dbReference>
<dbReference type="Proteomes" id="UP000011205">
    <property type="component" value="Unassembled WGS sequence"/>
</dbReference>
<dbReference type="InterPro" id="IPR023827">
    <property type="entry name" value="Peptidase_S8_Asp-AS"/>
</dbReference>
<evidence type="ECO:0000256" key="1">
    <source>
        <dbReference type="ARBA" id="ARBA00011073"/>
    </source>
</evidence>
<dbReference type="InterPro" id="IPR022398">
    <property type="entry name" value="Peptidase_S8_His-AS"/>
</dbReference>
<comment type="caution">
    <text evidence="10">The sequence shown here is derived from an EMBL/GenBank/DDBJ whole genome shotgun (WGS) entry which is preliminary data.</text>
</comment>
<dbReference type="InterPro" id="IPR050131">
    <property type="entry name" value="Peptidase_S8_subtilisin-like"/>
</dbReference>
<sequence length="1188" mass="122397">MRAQRREDDARKGVERGSGRQKAAFAGAASLTLIGLVAGALPAAAAPSAQTGRAGAVPSALVGERAGAGRTVEQITLITGDTVGLDAKGRVTEVARGAGRAGVPLSIQHFAGHTFVIPADVSRLLADGRLDRRLFDVTGLAAADYDDAHRRNVPLIVSYEKGVAQQSARRAVRTADADVRRQLPVIRGESMTASKPEAGQVFKALTDPLAGRPGDLTTAPGVDRIWLDARRNLRTDSGRTTAAADTSAGKATSAPQGTSDVKGTPDPKGGPVQIGAPVAWKAGYDGTGVDVAVLDTGIDATHPDVKGRIAAAKDFSDSGSTDDGNGHGTHVASTIAGSGARSGGKHVGIAPGARLLVGKVLDDAGSGEDSGILAGMQWAVQQKAKIVNMSLGSTDFTGDDPLEQAVNDLSKSSGTLFAIAAGNDGPTDATLGTPGSAEQALTVAAVDRDDKPAGFSSRGPTAESALKPDLSAPGVGIVAAKAAHSHDGDPAAPGYVSMSGTSMAAPATAGAAAILAQRHPDWTGQRIKSALLASAKPLSGQSAYTVGAGRVDLGRAINQTVSAAPASVDLGTQQWPHADDRPVSRTLTYRNSGDRPVTLDLSLADQIDPAGKAAPSTGVFTVSPARLTVPAGGTAKATVTADTHADGLADGAWSAAVTATGGGQTVRSAVGVVREVQSYTLTLKATGRDGKPASGTDLTIAGLDSGRMYRPYDFGDKDGDGRVTVRLPKGRYLLDTRIGHTTGGRDELSWLVTPGLVMDRDRTLPLDARTARPVHVTAPDTRAKLRAAQMVIAAHGADPAYDYAGSVDTDSDRFYLAQAGPAAPAAGFIAQYGGIWQRGTKDPQYNLVVTRKGTMFTGLKRSVPARGLSKVVTATGSVAAGTRATPDASWSVPGWDVLGQVVSSLDGAERKAPYGSGVQYVSTADGLRWNLGMTLGSAARPDMGTLAGTDRRYQPGRTYRQTYNTGVFGPGGDGDWGGKYMAGDYAICVPMFSDGAGHTGFPGGGEATYRTRFTTGGTTLVDKKLDICEILSGTGLKNRPTARYRLSIDASRSAAAYRVGTRMSAVWDFTLRPVPSTEIGTMPLSAVRFTPKLSLKSTAKAGTRITVPVTVEGAAAARGALRSLTVKVSYDGGRTWKNTPVHTTANGKRSVTLAQPRTPGSVSFKATATDTKGNTVNQTMINAYRTVR</sequence>
<feature type="compositionally biased region" description="Polar residues" evidence="8">
    <location>
        <begin position="238"/>
        <end position="261"/>
    </location>
</feature>
<dbReference type="Gene3D" id="2.60.40.650">
    <property type="match status" value="1"/>
</dbReference>
<dbReference type="EMBL" id="AMLP01000064">
    <property type="protein sequence ID" value="ELS57054.1"/>
    <property type="molecule type" value="Genomic_DNA"/>
</dbReference>
<protein>
    <submittedName>
        <fullName evidence="10">Putative 1,4-dihydropyridine enantioselective esterase</fullName>
    </submittedName>
</protein>
<feature type="active site" description="Charge relay system" evidence="5 6">
    <location>
        <position position="327"/>
    </location>
</feature>
<keyword evidence="4 6" id="KW-0720">Serine protease</keyword>
<evidence type="ECO:0000256" key="3">
    <source>
        <dbReference type="ARBA" id="ARBA00022801"/>
    </source>
</evidence>
<feature type="region of interest" description="Disordered" evidence="8">
    <location>
        <begin position="446"/>
        <end position="469"/>
    </location>
</feature>
<evidence type="ECO:0000256" key="5">
    <source>
        <dbReference type="PIRSR" id="PIRSR615500-1"/>
    </source>
</evidence>
<evidence type="ECO:0000256" key="7">
    <source>
        <dbReference type="RuleBase" id="RU003355"/>
    </source>
</evidence>
<dbReference type="PROSITE" id="PS00137">
    <property type="entry name" value="SUBTILASE_HIS"/>
    <property type="match status" value="1"/>
</dbReference>
<gene>
    <name evidence="10" type="ORF">STVIR_1909</name>
</gene>
<comment type="similarity">
    <text evidence="1 6 7">Belongs to the peptidase S8 family.</text>
</comment>
<dbReference type="GO" id="GO:0004252">
    <property type="term" value="F:serine-type endopeptidase activity"/>
    <property type="evidence" value="ECO:0007669"/>
    <property type="project" value="UniProtKB-UniRule"/>
</dbReference>
<dbReference type="SUPFAM" id="SSF52743">
    <property type="entry name" value="Subtilisin-like"/>
    <property type="match status" value="1"/>
</dbReference>
<dbReference type="AlphaFoldDB" id="L8PLA4"/>
<proteinExistence type="inferred from homology"/>
<dbReference type="InterPro" id="IPR000209">
    <property type="entry name" value="Peptidase_S8/S53_dom"/>
</dbReference>
<dbReference type="PRINTS" id="PR00723">
    <property type="entry name" value="SUBTILISIN"/>
</dbReference>
<evidence type="ECO:0000256" key="6">
    <source>
        <dbReference type="PROSITE-ProRule" id="PRU01240"/>
    </source>
</evidence>
<dbReference type="InterPro" id="IPR023828">
    <property type="entry name" value="Peptidase_S8_Ser-AS"/>
</dbReference>
<feature type="active site" description="Charge relay system" evidence="5 6">
    <location>
        <position position="502"/>
    </location>
</feature>
<dbReference type="PATRIC" id="fig|1160705.3.peg.1899"/>
<reference evidence="10 11" key="1">
    <citation type="journal article" date="2013" name="Genome Announc.">
        <title>Draft Genome Sequence of Streptomyces viridochromogenes Strain Tu57, Producer of Avilamycin.</title>
        <authorList>
            <person name="Gruning B.A."/>
            <person name="Erxleben A."/>
            <person name="Hahnlein A."/>
            <person name="Gunther S."/>
        </authorList>
    </citation>
    <scope>NUCLEOTIDE SEQUENCE [LARGE SCALE GENOMIC DNA]</scope>
    <source>
        <strain evidence="10 11">Tue57</strain>
    </source>
</reference>
<dbReference type="PROSITE" id="PS00138">
    <property type="entry name" value="SUBTILASE_SER"/>
    <property type="match status" value="1"/>
</dbReference>
<evidence type="ECO:0000256" key="4">
    <source>
        <dbReference type="ARBA" id="ARBA00022825"/>
    </source>
</evidence>
<dbReference type="GO" id="GO:0006508">
    <property type="term" value="P:proteolysis"/>
    <property type="evidence" value="ECO:0007669"/>
    <property type="project" value="UniProtKB-KW"/>
</dbReference>
<dbReference type="PROSITE" id="PS00136">
    <property type="entry name" value="SUBTILASE_ASP"/>
    <property type="match status" value="1"/>
</dbReference>
<keyword evidence="2 6" id="KW-0645">Protease</keyword>
<feature type="region of interest" description="Disordered" evidence="8">
    <location>
        <begin position="236"/>
        <end position="274"/>
    </location>
</feature>
<evidence type="ECO:0000313" key="11">
    <source>
        <dbReference type="Proteomes" id="UP000011205"/>
    </source>
</evidence>
<dbReference type="InterPro" id="IPR015500">
    <property type="entry name" value="Peptidase_S8_subtilisin-rel"/>
</dbReference>
<accession>L8PLA4</accession>
<keyword evidence="3 6" id="KW-0378">Hydrolase</keyword>
<feature type="domain" description="Peptidase S8/S53" evidence="9">
    <location>
        <begin position="286"/>
        <end position="542"/>
    </location>
</feature>
<evidence type="ECO:0000256" key="8">
    <source>
        <dbReference type="SAM" id="MobiDB-lite"/>
    </source>
</evidence>
<name>L8PLA4_STRVR</name>
<dbReference type="Pfam" id="PF00082">
    <property type="entry name" value="Peptidase_S8"/>
    <property type="match status" value="1"/>
</dbReference>
<dbReference type="Gene3D" id="3.40.50.200">
    <property type="entry name" value="Peptidase S8/S53 domain"/>
    <property type="match status" value="1"/>
</dbReference>
<dbReference type="RefSeq" id="WP_003997254.1">
    <property type="nucleotide sequence ID" value="NZ_AMLP01000064.1"/>
</dbReference>
<organism evidence="10 11">
    <name type="scientific">Streptomyces viridochromogenes Tue57</name>
    <dbReference type="NCBI Taxonomy" id="1160705"/>
    <lineage>
        <taxon>Bacteria</taxon>
        <taxon>Bacillati</taxon>
        <taxon>Actinomycetota</taxon>
        <taxon>Actinomycetes</taxon>
        <taxon>Kitasatosporales</taxon>
        <taxon>Streptomycetaceae</taxon>
        <taxon>Streptomyces</taxon>
    </lineage>
</organism>